<feature type="region of interest" description="Disordered" evidence="2">
    <location>
        <begin position="113"/>
        <end position="132"/>
    </location>
</feature>
<gene>
    <name evidence="3" type="ordered locus">Pcar_1110</name>
</gene>
<protein>
    <recommendedName>
        <fullName evidence="5">Flagellar protein FliT</fullName>
    </recommendedName>
</protein>
<evidence type="ECO:0008006" key="5">
    <source>
        <dbReference type="Google" id="ProtNLM"/>
    </source>
</evidence>
<evidence type="ECO:0000256" key="1">
    <source>
        <dbReference type="SAM" id="Coils"/>
    </source>
</evidence>
<name>Q3A5J8_SYNC1</name>
<sequence>MEKLVEKSTRQYLAVQEKLSQMAALLHGGHTAALVRVQQEWNALNAEAQDTDRQIHTMLQSCQPSDEVLAQLEKKKQTMLQIKRQCEKLQQQARTLQALTTDELHRLKKGRTAIGGYRSSNQGGEHSTLGSC</sequence>
<evidence type="ECO:0000313" key="3">
    <source>
        <dbReference type="EMBL" id="ABA88359.1"/>
    </source>
</evidence>
<keyword evidence="1" id="KW-0175">Coiled coil</keyword>
<dbReference type="STRING" id="338963.Pcar_1110"/>
<dbReference type="HOGENOM" id="CLU_1915062_0_0_7"/>
<dbReference type="EMBL" id="CP000142">
    <property type="protein sequence ID" value="ABA88359.1"/>
    <property type="molecule type" value="Genomic_DNA"/>
</dbReference>
<organism evidence="3 4">
    <name type="scientific">Syntrophotalea carbinolica (strain DSM 2380 / NBRC 103641 / GraBd1)</name>
    <name type="common">Pelobacter carbinolicus</name>
    <dbReference type="NCBI Taxonomy" id="338963"/>
    <lineage>
        <taxon>Bacteria</taxon>
        <taxon>Pseudomonadati</taxon>
        <taxon>Thermodesulfobacteriota</taxon>
        <taxon>Desulfuromonadia</taxon>
        <taxon>Desulfuromonadales</taxon>
        <taxon>Syntrophotaleaceae</taxon>
        <taxon>Syntrophotalea</taxon>
    </lineage>
</organism>
<dbReference type="Proteomes" id="UP000002534">
    <property type="component" value="Chromosome"/>
</dbReference>
<dbReference type="AlphaFoldDB" id="Q3A5J8"/>
<dbReference type="OrthoDB" id="9983695at2"/>
<proteinExistence type="predicted"/>
<evidence type="ECO:0000313" key="4">
    <source>
        <dbReference type="Proteomes" id="UP000002534"/>
    </source>
</evidence>
<dbReference type="RefSeq" id="WP_011340828.1">
    <property type="nucleotide sequence ID" value="NC_007498.2"/>
</dbReference>
<dbReference type="KEGG" id="pca:Pcar_1110"/>
<feature type="compositionally biased region" description="Polar residues" evidence="2">
    <location>
        <begin position="118"/>
        <end position="132"/>
    </location>
</feature>
<evidence type="ECO:0000256" key="2">
    <source>
        <dbReference type="SAM" id="MobiDB-lite"/>
    </source>
</evidence>
<reference evidence="4" key="1">
    <citation type="submission" date="2005-10" db="EMBL/GenBank/DDBJ databases">
        <title>Complete sequence of Pelobacter carbinolicus DSM 2380.</title>
        <authorList>
            <person name="Copeland A."/>
            <person name="Lucas S."/>
            <person name="Lapidus A."/>
            <person name="Barry K."/>
            <person name="Detter J.C."/>
            <person name="Glavina T."/>
            <person name="Hammon N."/>
            <person name="Israni S."/>
            <person name="Pitluck S."/>
            <person name="Chertkov O."/>
            <person name="Schmutz J."/>
            <person name="Larimer F."/>
            <person name="Land M."/>
            <person name="Kyrpides N."/>
            <person name="Ivanova N."/>
            <person name="Richardson P."/>
        </authorList>
    </citation>
    <scope>NUCLEOTIDE SEQUENCE [LARGE SCALE GENOMIC DNA]</scope>
    <source>
        <strain evidence="4">DSM 2380 / NBRC 103641 / GraBd1</strain>
    </source>
</reference>
<reference evidence="3 4" key="2">
    <citation type="journal article" date="2012" name="BMC Genomics">
        <title>The genome of Pelobacter carbinolicus reveals surprising metabolic capabilities and physiological features.</title>
        <authorList>
            <person name="Aklujkar M."/>
            <person name="Haveman S.A."/>
            <person name="Didonato R.Jr."/>
            <person name="Chertkov O."/>
            <person name="Han C.S."/>
            <person name="Land M.L."/>
            <person name="Brown P."/>
            <person name="Lovley D.R."/>
        </authorList>
    </citation>
    <scope>NUCLEOTIDE SEQUENCE [LARGE SCALE GENOMIC DNA]</scope>
    <source>
        <strain evidence="4">DSM 2380 / NBRC 103641 / GraBd1</strain>
    </source>
</reference>
<accession>Q3A5J8</accession>
<feature type="coiled-coil region" evidence="1">
    <location>
        <begin position="69"/>
        <end position="99"/>
    </location>
</feature>
<keyword evidence="4" id="KW-1185">Reference proteome</keyword>